<accession>A0A9X9L840</accession>
<evidence type="ECO:0000313" key="1">
    <source>
        <dbReference type="EMBL" id="VCU39527.1"/>
    </source>
</evidence>
<reference evidence="1 2" key="1">
    <citation type="submission" date="2018-08" db="EMBL/GenBank/DDBJ databases">
        <authorList>
            <person name="Muller C M."/>
        </authorList>
    </citation>
    <scope>NUCLEOTIDE SEQUENCE [LARGE SCALE GENOMIC DNA]</scope>
</reference>
<proteinExistence type="predicted"/>
<evidence type="ECO:0000313" key="2">
    <source>
        <dbReference type="Proteomes" id="UP000324639"/>
    </source>
</evidence>
<keyword evidence="2" id="KW-1185">Reference proteome</keyword>
<organism evidence="1 2">
    <name type="scientific">Blumeria graminis f. sp. tritici</name>
    <dbReference type="NCBI Taxonomy" id="62690"/>
    <lineage>
        <taxon>Eukaryota</taxon>
        <taxon>Fungi</taxon>
        <taxon>Dikarya</taxon>
        <taxon>Ascomycota</taxon>
        <taxon>Pezizomycotina</taxon>
        <taxon>Leotiomycetes</taxon>
        <taxon>Erysiphales</taxon>
        <taxon>Erysiphaceae</taxon>
        <taxon>Blumeria</taxon>
    </lineage>
</organism>
<sequence>MQLGISRGQVSYSLLHRTISPEKRKRKSSRLKANKVDQIISYIGSSPENRCQKLLELASGPFRHLGVREQVIPRELAKRGYQQHVARLKPPESQ</sequence>
<dbReference type="Proteomes" id="UP000324639">
    <property type="component" value="Chromosome Bgt_-02"/>
</dbReference>
<gene>
    <name evidence="1" type="ORF">BGT96224V316_LOCUS783</name>
</gene>
<protein>
    <submittedName>
        <fullName evidence="1">Bgt-50475</fullName>
    </submittedName>
</protein>
<dbReference type="EMBL" id="LR026985">
    <property type="protein sequence ID" value="VCU39527.1"/>
    <property type="molecule type" value="Genomic_DNA"/>
</dbReference>
<name>A0A9X9L840_BLUGR</name>
<dbReference type="AlphaFoldDB" id="A0A9X9L840"/>